<proteinExistence type="predicted"/>
<reference evidence="11" key="2">
    <citation type="submission" date="2013-10" db="EMBL/GenBank/DDBJ databases">
        <authorList>
            <person name="Aslett M."/>
        </authorList>
    </citation>
    <scope>NUCLEOTIDE SEQUENCE [LARGE SCALE GENOMIC DNA]</scope>
    <source>
        <strain evidence="11">Houghton</strain>
    </source>
</reference>
<feature type="transmembrane region" description="Helical" evidence="8">
    <location>
        <begin position="453"/>
        <end position="470"/>
    </location>
</feature>
<dbReference type="PROSITE" id="PS50929">
    <property type="entry name" value="ABC_TM1F"/>
    <property type="match status" value="1"/>
</dbReference>
<evidence type="ECO:0000256" key="7">
    <source>
        <dbReference type="SAM" id="MobiDB-lite"/>
    </source>
</evidence>
<dbReference type="SMART" id="SM00382">
    <property type="entry name" value="AAA"/>
    <property type="match status" value="1"/>
</dbReference>
<dbReference type="InterPro" id="IPR011527">
    <property type="entry name" value="ABC1_TM_dom"/>
</dbReference>
<evidence type="ECO:0000256" key="2">
    <source>
        <dbReference type="ARBA" id="ARBA00022692"/>
    </source>
</evidence>
<accession>U6GNH0</accession>
<evidence type="ECO:0000256" key="5">
    <source>
        <dbReference type="ARBA" id="ARBA00022989"/>
    </source>
</evidence>
<evidence type="ECO:0000259" key="9">
    <source>
        <dbReference type="PROSITE" id="PS50893"/>
    </source>
</evidence>
<evidence type="ECO:0000313" key="12">
    <source>
        <dbReference type="Proteomes" id="UP000018050"/>
    </source>
</evidence>
<dbReference type="Pfam" id="PF00005">
    <property type="entry name" value="ABC_tran"/>
    <property type="match status" value="1"/>
</dbReference>
<dbReference type="InterPro" id="IPR003439">
    <property type="entry name" value="ABC_transporter-like_ATP-bd"/>
</dbReference>
<dbReference type="SUPFAM" id="SSF52540">
    <property type="entry name" value="P-loop containing nucleoside triphosphate hydrolases"/>
    <property type="match status" value="1"/>
</dbReference>
<dbReference type="Gene3D" id="1.20.1560.10">
    <property type="entry name" value="ABC transporter type 1, transmembrane domain"/>
    <property type="match status" value="1"/>
</dbReference>
<dbReference type="GO" id="GO:0005524">
    <property type="term" value="F:ATP binding"/>
    <property type="evidence" value="ECO:0007669"/>
    <property type="project" value="UniProtKB-KW"/>
</dbReference>
<dbReference type="EMBL" id="HG671499">
    <property type="protein sequence ID" value="CDI81112.1"/>
    <property type="molecule type" value="Genomic_DNA"/>
</dbReference>
<dbReference type="VEuPathDB" id="ToxoDB:EAH_00059020"/>
<feature type="compositionally biased region" description="Low complexity" evidence="7">
    <location>
        <begin position="634"/>
        <end position="650"/>
    </location>
</feature>
<dbReference type="Proteomes" id="UP000018050">
    <property type="component" value="Unassembled WGS sequence"/>
</dbReference>
<evidence type="ECO:0000256" key="8">
    <source>
        <dbReference type="SAM" id="Phobius"/>
    </source>
</evidence>
<keyword evidence="4 11" id="KW-0067">ATP-binding</keyword>
<feature type="region of interest" description="Disordered" evidence="7">
    <location>
        <begin position="630"/>
        <end position="650"/>
    </location>
</feature>
<feature type="domain" description="ABC transporter" evidence="9">
    <location>
        <begin position="675"/>
        <end position="933"/>
    </location>
</feature>
<dbReference type="PANTHER" id="PTHR43394:SF1">
    <property type="entry name" value="ATP-BINDING CASSETTE SUB-FAMILY B MEMBER 10, MITOCHONDRIAL"/>
    <property type="match status" value="1"/>
</dbReference>
<organism evidence="11 12">
    <name type="scientific">Eimeria acervulina</name>
    <name type="common">Coccidian parasite</name>
    <dbReference type="NCBI Taxonomy" id="5801"/>
    <lineage>
        <taxon>Eukaryota</taxon>
        <taxon>Sar</taxon>
        <taxon>Alveolata</taxon>
        <taxon>Apicomplexa</taxon>
        <taxon>Conoidasida</taxon>
        <taxon>Coccidia</taxon>
        <taxon>Eucoccidiorida</taxon>
        <taxon>Eimeriorina</taxon>
        <taxon>Eimeriidae</taxon>
        <taxon>Eimeria</taxon>
    </lineage>
</organism>
<dbReference type="GO" id="GO:0090374">
    <property type="term" value="P:oligopeptide export from mitochondrion"/>
    <property type="evidence" value="ECO:0007669"/>
    <property type="project" value="TreeGrafter"/>
</dbReference>
<dbReference type="GeneID" id="25273972"/>
<dbReference type="Pfam" id="PF00664">
    <property type="entry name" value="ABC_membrane"/>
    <property type="match status" value="1"/>
</dbReference>
<feature type="transmembrane region" description="Helical" evidence="8">
    <location>
        <begin position="537"/>
        <end position="559"/>
    </location>
</feature>
<keyword evidence="6 8" id="KW-0472">Membrane</keyword>
<dbReference type="AlphaFoldDB" id="U6GNH0"/>
<evidence type="ECO:0000256" key="3">
    <source>
        <dbReference type="ARBA" id="ARBA00022741"/>
    </source>
</evidence>
<evidence type="ECO:0000313" key="11">
    <source>
        <dbReference type="EMBL" id="CDI81112.1"/>
    </source>
</evidence>
<dbReference type="InterPro" id="IPR003593">
    <property type="entry name" value="AAA+_ATPase"/>
</dbReference>
<evidence type="ECO:0000256" key="6">
    <source>
        <dbReference type="ARBA" id="ARBA00023136"/>
    </source>
</evidence>
<dbReference type="GO" id="GO:0016887">
    <property type="term" value="F:ATP hydrolysis activity"/>
    <property type="evidence" value="ECO:0007669"/>
    <property type="project" value="InterPro"/>
</dbReference>
<name>U6GNH0_EIMAC</name>
<evidence type="ECO:0000256" key="4">
    <source>
        <dbReference type="ARBA" id="ARBA00022840"/>
    </source>
</evidence>
<dbReference type="GO" id="GO:0005743">
    <property type="term" value="C:mitochondrial inner membrane"/>
    <property type="evidence" value="ECO:0007669"/>
    <property type="project" value="TreeGrafter"/>
</dbReference>
<comment type="subcellular location">
    <subcellularLocation>
        <location evidence="1">Membrane</location>
        <topology evidence="1">Multi-pass membrane protein</topology>
    </subcellularLocation>
</comment>
<reference evidence="11" key="1">
    <citation type="submission" date="2013-10" db="EMBL/GenBank/DDBJ databases">
        <title>Genomic analysis of the causative agents of coccidiosis in chickens.</title>
        <authorList>
            <person name="Reid A.J."/>
            <person name="Blake D."/>
            <person name="Billington K."/>
            <person name="Browne H."/>
            <person name="Dunn M."/>
            <person name="Hung S."/>
            <person name="Kawahara F."/>
            <person name="Miranda-Saavedra D."/>
            <person name="Mourier T."/>
            <person name="Nagra H."/>
            <person name="Otto T.D."/>
            <person name="Rawlings N."/>
            <person name="Sanchez A."/>
            <person name="Sanders M."/>
            <person name="Subramaniam C."/>
            <person name="Tay Y."/>
            <person name="Dear P."/>
            <person name="Doerig C."/>
            <person name="Gruber A."/>
            <person name="Parkinson J."/>
            <person name="Shirley M."/>
            <person name="Wan K.L."/>
            <person name="Berriman M."/>
            <person name="Tomley F."/>
            <person name="Pain A."/>
        </authorList>
    </citation>
    <scope>NUCLEOTIDE SEQUENCE [LARGE SCALE GENOMIC DNA]</scope>
    <source>
        <strain evidence="11">Houghton</strain>
    </source>
</reference>
<dbReference type="PROSITE" id="PS50893">
    <property type="entry name" value="ABC_TRANSPORTER_2"/>
    <property type="match status" value="1"/>
</dbReference>
<keyword evidence="3" id="KW-0547">Nucleotide-binding</keyword>
<dbReference type="OrthoDB" id="6500128at2759"/>
<dbReference type="OMA" id="RENVEYS"/>
<dbReference type="RefSeq" id="XP_013249071.1">
    <property type="nucleotide sequence ID" value="XM_013393617.1"/>
</dbReference>
<feature type="domain" description="ABC transmembrane type-1" evidence="10">
    <location>
        <begin position="219"/>
        <end position="594"/>
    </location>
</feature>
<dbReference type="SUPFAM" id="SSF90123">
    <property type="entry name" value="ABC transporter transmembrane region"/>
    <property type="match status" value="1"/>
</dbReference>
<dbReference type="InterPro" id="IPR036640">
    <property type="entry name" value="ABC1_TM_sf"/>
</dbReference>
<keyword evidence="2 8" id="KW-0812">Transmembrane</keyword>
<dbReference type="PANTHER" id="PTHR43394">
    <property type="entry name" value="ATP-DEPENDENT PERMEASE MDL1, MITOCHONDRIAL"/>
    <property type="match status" value="1"/>
</dbReference>
<dbReference type="InterPro" id="IPR039421">
    <property type="entry name" value="Type_1_exporter"/>
</dbReference>
<protein>
    <submittedName>
        <fullName evidence="11">ATP-binding cassette, putative</fullName>
    </submittedName>
</protein>
<keyword evidence="12" id="KW-1185">Reference proteome</keyword>
<dbReference type="InterPro" id="IPR017871">
    <property type="entry name" value="ABC_transporter-like_CS"/>
</dbReference>
<sequence>MHRLPSVVGPPSAHAASTMGPYYVGDIWMKGGPFRSICLPIACKPQHTLKCFRRASHADKYPGTGAPLGPVAGHLLALGAPRPRGPFLHSLWPRIMEGQPLNLSASLRGPPKMSRHPYIGAAKGALSPAAIHSASSRGPPGAPDKPKLGATPLHLSLGSKDAGALQESFEGSRGGAAGEGPPGMEGAPLGASECPSGRGPRVAFWELLGLLKEDKMRVAGVILALLLSSGTQLLLPLAVGKLVDAAAQTPVQQQQQQQKQQVLLQQQVQQQGAEHPIMGFTDTLRGPEGPQDGASGAATAATGAAEAAATAAAVSAGLETATAAPTAAGERSSWGHLIRTVEDRLQTPGARLGLCVALGAVGAITSFTRLFLLESTIERMACRLRSSLFRRLLYQTIPNSQQQQLGALAKHLSQDVVTASRVLVDISFGLRCLLTSVVGIALCWAAAPCSFLLSLLVPIAGAAALLRLSARHVARLQQQHSKALQGALQRATGALSARRQLRSLNGEALEAKAFDAALEGVLTAAQKSSVAVGCRHAFVFAAGSGLLIHLVHAAASLVAQGVLTGGQVMSLALYSAFVGSSIQGCATAWSDAYRAVAAADNMLKLLLEPPPPLLASPLNYPGELSRFQEALRRQQQQQQEQQQQPQQQQQQQQAAIAATAAACGTATADHRGLSVEFRDVWFSYPLRQNHWALRGLSFKVPPGAVVAITGPSGSGKSSLGALLLRLFEPQRGGIFFEGLSIQSFDERFIRSLVIPVLQDSLLLSGTSLEAQIRYGYLAQQEAIGATSGLHLPVSAACDAAHVSPFAAALPEGLQTQLYERGAVLSGGQRQRVCLAMALYRLQQSQGDTQDKRKGDSSSALPTMLFLDEATSSLDADTERQNLRGETCLFVSHRPGVLDIADHIMVLVDGRIIQFGPKEEVLRQPCLPLQWLISGAVPSEPVSTEGAPIPPQPNSASSLRGPLRA</sequence>
<evidence type="ECO:0000259" key="10">
    <source>
        <dbReference type="PROSITE" id="PS50929"/>
    </source>
</evidence>
<evidence type="ECO:0000256" key="1">
    <source>
        <dbReference type="ARBA" id="ARBA00004141"/>
    </source>
</evidence>
<feature type="region of interest" description="Disordered" evidence="7">
    <location>
        <begin position="278"/>
        <end position="300"/>
    </location>
</feature>
<gene>
    <name evidence="11" type="ORF">EAH_00059020</name>
</gene>
<keyword evidence="5 8" id="KW-1133">Transmembrane helix</keyword>
<feature type="region of interest" description="Disordered" evidence="7">
    <location>
        <begin position="129"/>
        <end position="156"/>
    </location>
</feature>
<dbReference type="Gene3D" id="3.40.50.300">
    <property type="entry name" value="P-loop containing nucleotide triphosphate hydrolases"/>
    <property type="match status" value="1"/>
</dbReference>
<dbReference type="InterPro" id="IPR027417">
    <property type="entry name" value="P-loop_NTPase"/>
</dbReference>
<dbReference type="GO" id="GO:0015421">
    <property type="term" value="F:ABC-type oligopeptide transporter activity"/>
    <property type="evidence" value="ECO:0007669"/>
    <property type="project" value="TreeGrafter"/>
</dbReference>
<feature type="region of interest" description="Disordered" evidence="7">
    <location>
        <begin position="939"/>
        <end position="964"/>
    </location>
</feature>
<dbReference type="PROSITE" id="PS00211">
    <property type="entry name" value="ABC_TRANSPORTER_1"/>
    <property type="match status" value="1"/>
</dbReference>